<reference evidence="3" key="1">
    <citation type="submission" date="2017-08" db="EMBL/GenBank/DDBJ databases">
        <authorList>
            <person name="Grouzdev D.S."/>
            <person name="Gaisin V.A."/>
            <person name="Rysina M.S."/>
            <person name="Gorlenko V.M."/>
        </authorList>
    </citation>
    <scope>NUCLEOTIDE SEQUENCE [LARGE SCALE GENOMIC DNA]</scope>
    <source>
        <strain evidence="3">Kir15-3F</strain>
    </source>
</reference>
<evidence type="ECO:0000313" key="2">
    <source>
        <dbReference type="EMBL" id="PDW02129.1"/>
    </source>
</evidence>
<dbReference type="PANTHER" id="PTHR34107:SF2">
    <property type="entry name" value="SLL0888 PROTEIN"/>
    <property type="match status" value="1"/>
</dbReference>
<dbReference type="Pfam" id="PF05685">
    <property type="entry name" value="Uma2"/>
    <property type="match status" value="1"/>
</dbReference>
<accession>A0A2A6RGW7</accession>
<protein>
    <recommendedName>
        <fullName evidence="1">Putative restriction endonuclease domain-containing protein</fullName>
    </recommendedName>
</protein>
<proteinExistence type="predicted"/>
<keyword evidence="3" id="KW-1185">Reference proteome</keyword>
<evidence type="ECO:0000259" key="1">
    <source>
        <dbReference type="Pfam" id="PF05685"/>
    </source>
</evidence>
<feature type="domain" description="Putative restriction endonuclease" evidence="1">
    <location>
        <begin position="35"/>
        <end position="199"/>
    </location>
</feature>
<dbReference type="SUPFAM" id="SSF52980">
    <property type="entry name" value="Restriction endonuclease-like"/>
    <property type="match status" value="1"/>
</dbReference>
<evidence type="ECO:0000313" key="3">
    <source>
        <dbReference type="Proteomes" id="UP000220527"/>
    </source>
</evidence>
<dbReference type="AlphaFoldDB" id="A0A2A6RGW7"/>
<sequence length="206" mass="23821">MTLDMRRENLRVSWEKDGEILLELDPIQGHWTEAQYLLVTDQTNRLLEYTDGYLEVLPLPTDQHQALLAWLFLAFKLCCEPLGGKVRFAPLRLLVCAGRYREPDILLLRDANDPRRQNRYWLGADLVAEIVSEDDPERDTKVKRADYALAQIPEYWIVNPLDQTITVLQLDGEHYVEHGVFQRGEQATSVLMPGFRVDVSELLDAE</sequence>
<organism evidence="2 3">
    <name type="scientific">Candidatus Viridilinea mediisalina</name>
    <dbReference type="NCBI Taxonomy" id="2024553"/>
    <lineage>
        <taxon>Bacteria</taxon>
        <taxon>Bacillati</taxon>
        <taxon>Chloroflexota</taxon>
        <taxon>Chloroflexia</taxon>
        <taxon>Chloroflexales</taxon>
        <taxon>Chloroflexineae</taxon>
        <taxon>Oscillochloridaceae</taxon>
        <taxon>Candidatus Viridilinea</taxon>
    </lineage>
</organism>
<comment type="caution">
    <text evidence="2">The sequence shown here is derived from an EMBL/GenBank/DDBJ whole genome shotgun (WGS) entry which is preliminary data.</text>
</comment>
<dbReference type="InterPro" id="IPR012296">
    <property type="entry name" value="Nuclease_put_TT1808"/>
</dbReference>
<dbReference type="PANTHER" id="PTHR34107">
    <property type="entry name" value="SLL0198 PROTEIN-RELATED"/>
    <property type="match status" value="1"/>
</dbReference>
<dbReference type="RefSeq" id="WP_097645018.1">
    <property type="nucleotide sequence ID" value="NZ_NQWI01000086.1"/>
</dbReference>
<dbReference type="InterPro" id="IPR008538">
    <property type="entry name" value="Uma2"/>
</dbReference>
<gene>
    <name evidence="2" type="ORF">CJ255_15560</name>
</gene>
<dbReference type="EMBL" id="NQWI01000086">
    <property type="protein sequence ID" value="PDW02129.1"/>
    <property type="molecule type" value="Genomic_DNA"/>
</dbReference>
<dbReference type="Proteomes" id="UP000220527">
    <property type="component" value="Unassembled WGS sequence"/>
</dbReference>
<name>A0A2A6RGW7_9CHLR</name>
<dbReference type="OrthoDB" id="9793127at2"/>
<dbReference type="CDD" id="cd06260">
    <property type="entry name" value="DUF820-like"/>
    <property type="match status" value="1"/>
</dbReference>
<dbReference type="InterPro" id="IPR011335">
    <property type="entry name" value="Restrct_endonuc-II-like"/>
</dbReference>
<dbReference type="Gene3D" id="3.90.1570.10">
    <property type="entry name" value="tt1808, chain A"/>
    <property type="match status" value="1"/>
</dbReference>